<feature type="transmembrane region" description="Helical" evidence="1">
    <location>
        <begin position="161"/>
        <end position="180"/>
    </location>
</feature>
<sequence>MSVLRTETRRTIAPWITVLMLAVGLGFFFLFSGPWWKNAAAWNAQWTSSVLWVRYLLSLLWPIIVGAAAIQGMRDRRSGMVELLSTTPRPVSHRTAKLGLALGSSAVVGYLVIVVVGLGQVIAHDGMFTFTWVLPLLVGIASVVAGVAVGLAVGRLLPHPLTAPAAAVVALVVGVLLQASSDAGSPTQRLVPNSIALLSPTASQPRSPFTVPVMAVNIGQLCWLLGLSATGLLLLAAGTARKRLLALLPVVAGLAVAVPIFPASAADNVAENQTATALVCDGPVCVTKMHVTWLSTLAGPGTEALTLLEKLPDHPQRIVESTERAGVTHGGRRDGSTLLLRYDDSLLSGVQGRDLVNALVAGGGTASCGDPSTRGAEQQDAARFVAGSWLVGELRQPSHANYYSPQLPALMQDAWTKLRALPDSEQRARVAAVRHAELSCQEDAYAALTEGAAG</sequence>
<feature type="transmembrane region" description="Helical" evidence="1">
    <location>
        <begin position="12"/>
        <end position="31"/>
    </location>
</feature>
<accession>A0A9Y2IM54</accession>
<dbReference type="AlphaFoldDB" id="A0A9Y2IM54"/>
<reference evidence="2 3" key="1">
    <citation type="submission" date="2023-06" db="EMBL/GenBank/DDBJ databases">
        <authorList>
            <person name="Oyuntsetseg B."/>
            <person name="Kim S.B."/>
        </authorList>
    </citation>
    <scope>NUCLEOTIDE SEQUENCE [LARGE SCALE GENOMIC DNA]</scope>
    <source>
        <strain evidence="2 3">2-15</strain>
    </source>
</reference>
<protein>
    <submittedName>
        <fullName evidence="2">Uncharacterized protein</fullName>
    </submittedName>
</protein>
<organism evidence="2 3">
    <name type="scientific">Amycolatopsis carbonis</name>
    <dbReference type="NCBI Taxonomy" id="715471"/>
    <lineage>
        <taxon>Bacteria</taxon>
        <taxon>Bacillati</taxon>
        <taxon>Actinomycetota</taxon>
        <taxon>Actinomycetes</taxon>
        <taxon>Pseudonocardiales</taxon>
        <taxon>Pseudonocardiaceae</taxon>
        <taxon>Amycolatopsis</taxon>
    </lineage>
</organism>
<feature type="transmembrane region" description="Helical" evidence="1">
    <location>
        <begin position="98"/>
        <end position="123"/>
    </location>
</feature>
<dbReference type="KEGG" id="acab:QRX50_14150"/>
<proteinExistence type="predicted"/>
<evidence type="ECO:0000313" key="3">
    <source>
        <dbReference type="Proteomes" id="UP001236014"/>
    </source>
</evidence>
<dbReference type="RefSeq" id="WP_285972393.1">
    <property type="nucleotide sequence ID" value="NZ_CP127294.1"/>
</dbReference>
<dbReference type="EMBL" id="CP127294">
    <property type="protein sequence ID" value="WIX81811.1"/>
    <property type="molecule type" value="Genomic_DNA"/>
</dbReference>
<keyword evidence="1" id="KW-0472">Membrane</keyword>
<feature type="transmembrane region" description="Helical" evidence="1">
    <location>
        <begin position="51"/>
        <end position="70"/>
    </location>
</feature>
<evidence type="ECO:0000313" key="2">
    <source>
        <dbReference type="EMBL" id="WIX81811.1"/>
    </source>
</evidence>
<feature type="transmembrane region" description="Helical" evidence="1">
    <location>
        <begin position="129"/>
        <end position="154"/>
    </location>
</feature>
<evidence type="ECO:0000256" key="1">
    <source>
        <dbReference type="SAM" id="Phobius"/>
    </source>
</evidence>
<keyword evidence="1" id="KW-0812">Transmembrane</keyword>
<keyword evidence="1" id="KW-1133">Transmembrane helix</keyword>
<dbReference type="Proteomes" id="UP001236014">
    <property type="component" value="Chromosome"/>
</dbReference>
<gene>
    <name evidence="2" type="ORF">QRX50_14150</name>
</gene>
<feature type="transmembrane region" description="Helical" evidence="1">
    <location>
        <begin position="244"/>
        <end position="263"/>
    </location>
</feature>
<keyword evidence="3" id="KW-1185">Reference proteome</keyword>
<name>A0A9Y2IM54_9PSEU</name>
<feature type="transmembrane region" description="Helical" evidence="1">
    <location>
        <begin position="218"/>
        <end position="237"/>
    </location>
</feature>